<evidence type="ECO:0000256" key="2">
    <source>
        <dbReference type="SAM" id="Phobius"/>
    </source>
</evidence>
<keyword evidence="4" id="KW-0378">Hydrolase</keyword>
<dbReference type="EMBL" id="JALHLG010000045">
    <property type="protein sequence ID" value="MCJ2188767.1"/>
    <property type="molecule type" value="Genomic_DNA"/>
</dbReference>
<keyword evidence="2" id="KW-0812">Transmembrane</keyword>
<feature type="transmembrane region" description="Helical" evidence="2">
    <location>
        <begin position="45"/>
        <end position="66"/>
    </location>
</feature>
<reference evidence="4 5" key="1">
    <citation type="submission" date="2022-04" db="EMBL/GenBank/DDBJ databases">
        <title>Identification of a novel bacterium isolated from mangrove sediments.</title>
        <authorList>
            <person name="Pan X."/>
        </authorList>
    </citation>
    <scope>NUCLEOTIDE SEQUENCE [LARGE SCALE GENOMIC DNA]</scope>
    <source>
        <strain evidence="4 5">B2638</strain>
    </source>
</reference>
<dbReference type="InterPro" id="IPR042047">
    <property type="entry name" value="SleB_dom1"/>
</dbReference>
<sequence length="383" mass="40584">MPAAAASPAPLWAEREEPRPRDFTARISRRAHGAGRKPVRMQRRWTLGVTVLAAVALPAFAAPGGWDRFRIADATEPETAVVPMPFERAGSSFPGSAFYYLEAEQPVPQVGEGIHSDADDSVSGPASGSSPSARPLRIGGSGADHARALQCMTAAIYYEAASESTAGQRAVAQVVLNRVAHPAYPDTVCGVVYQGSERQTGCQFSFTCDGSLARQPVPLFWNRARAIARAALAGSVYAPAGLATHYHTVQVNPYWAASLHYLRTIGEHRFYSFNGAAGQPGTFHYAYAGGEPAAQPHARTYSAEAVPAPDPVTLQRTFAAAEQPAAATPSVPVPAVATAVPAYSREAREHGGDAAYRARNLPESHGIKPEFANSGRWIAQPGS</sequence>
<dbReference type="InterPro" id="IPR011105">
    <property type="entry name" value="Cell_wall_hydrolase_SleB"/>
</dbReference>
<organism evidence="4 5">
    <name type="scientific">Novosphingobium beihaiensis</name>
    <dbReference type="NCBI Taxonomy" id="2930389"/>
    <lineage>
        <taxon>Bacteria</taxon>
        <taxon>Pseudomonadati</taxon>
        <taxon>Pseudomonadota</taxon>
        <taxon>Alphaproteobacteria</taxon>
        <taxon>Sphingomonadales</taxon>
        <taxon>Sphingomonadaceae</taxon>
        <taxon>Novosphingobium</taxon>
    </lineage>
</organism>
<dbReference type="GO" id="GO:0016787">
    <property type="term" value="F:hydrolase activity"/>
    <property type="evidence" value="ECO:0007669"/>
    <property type="project" value="UniProtKB-KW"/>
</dbReference>
<feature type="region of interest" description="Disordered" evidence="1">
    <location>
        <begin position="110"/>
        <end position="139"/>
    </location>
</feature>
<keyword evidence="2" id="KW-0472">Membrane</keyword>
<dbReference type="Pfam" id="PF07486">
    <property type="entry name" value="Hydrolase_2"/>
    <property type="match status" value="1"/>
</dbReference>
<name>A0ABT0BUT7_9SPHN</name>
<evidence type="ECO:0000256" key="1">
    <source>
        <dbReference type="SAM" id="MobiDB-lite"/>
    </source>
</evidence>
<keyword evidence="2" id="KW-1133">Transmembrane helix</keyword>
<feature type="compositionally biased region" description="Basic and acidic residues" evidence="1">
    <location>
        <begin position="13"/>
        <end position="24"/>
    </location>
</feature>
<protein>
    <submittedName>
        <fullName evidence="4">Cell wall hydrolase</fullName>
    </submittedName>
</protein>
<dbReference type="RefSeq" id="WP_243923667.1">
    <property type="nucleotide sequence ID" value="NZ_JALHLG010000045.1"/>
</dbReference>
<feature type="compositionally biased region" description="Low complexity" evidence="1">
    <location>
        <begin position="121"/>
        <end position="133"/>
    </location>
</feature>
<feature type="region of interest" description="Disordered" evidence="1">
    <location>
        <begin position="1"/>
        <end position="38"/>
    </location>
</feature>
<evidence type="ECO:0000313" key="5">
    <source>
        <dbReference type="Proteomes" id="UP001202281"/>
    </source>
</evidence>
<proteinExistence type="predicted"/>
<evidence type="ECO:0000313" key="4">
    <source>
        <dbReference type="EMBL" id="MCJ2188767.1"/>
    </source>
</evidence>
<evidence type="ECO:0000259" key="3">
    <source>
        <dbReference type="Pfam" id="PF07486"/>
    </source>
</evidence>
<feature type="domain" description="Cell wall hydrolase SleB" evidence="3">
    <location>
        <begin position="162"/>
        <end position="271"/>
    </location>
</feature>
<gene>
    <name evidence="4" type="ORF">MTR66_18340</name>
</gene>
<feature type="compositionally biased region" description="Low complexity" evidence="1">
    <location>
        <begin position="1"/>
        <end position="10"/>
    </location>
</feature>
<accession>A0ABT0BUT7</accession>
<feature type="compositionally biased region" description="Basic residues" evidence="1">
    <location>
        <begin position="27"/>
        <end position="38"/>
    </location>
</feature>
<keyword evidence="5" id="KW-1185">Reference proteome</keyword>
<comment type="caution">
    <text evidence="4">The sequence shown here is derived from an EMBL/GenBank/DDBJ whole genome shotgun (WGS) entry which is preliminary data.</text>
</comment>
<dbReference type="Proteomes" id="UP001202281">
    <property type="component" value="Unassembled WGS sequence"/>
</dbReference>
<dbReference type="Gene3D" id="1.10.10.2520">
    <property type="entry name" value="Cell wall hydrolase SleB, domain 1"/>
    <property type="match status" value="1"/>
</dbReference>